<dbReference type="Proteomes" id="UP000242414">
    <property type="component" value="Unassembled WGS sequence"/>
</dbReference>
<dbReference type="VEuPathDB" id="FungiDB:BCV72DRAFT_243834"/>
<sequence>MINYEYTLACAKLNKIINIQKRFLWYTQHLNISFQLGEILPMGLQAAMLLIRVKQEAAIHRAFARHGHSKHLQVMDLHTSGIYEEEYFFYHIICEKDQAQAQEEHEDVVIENNYHSDDGMAVEDKEEEDNEMIAGVEEKEEMTTAVEKKEEMIVVIEERENEEMGVLVVIEEMNLKDVTMKRYDNDNAHMHVAGSQ</sequence>
<evidence type="ECO:0000313" key="1">
    <source>
        <dbReference type="EMBL" id="ORE04118.1"/>
    </source>
</evidence>
<protein>
    <submittedName>
        <fullName evidence="1">Uncharacterized protein</fullName>
    </submittedName>
</protein>
<reference evidence="1" key="1">
    <citation type="journal article" date="2016" name="Proc. Natl. Acad. Sci. U.S.A.">
        <title>Lipid metabolic changes in an early divergent fungus govern the establishment of a mutualistic symbiosis with endobacteria.</title>
        <authorList>
            <person name="Lastovetsky O.A."/>
            <person name="Gaspar M.L."/>
            <person name="Mondo S.J."/>
            <person name="LaButti K.M."/>
            <person name="Sandor L."/>
            <person name="Grigoriev I.V."/>
            <person name="Henry S.A."/>
            <person name="Pawlowska T.E."/>
        </authorList>
    </citation>
    <scope>NUCLEOTIDE SEQUENCE [LARGE SCALE GENOMIC DNA]</scope>
    <source>
        <strain evidence="1">ATCC 52814</strain>
    </source>
</reference>
<name>A0A1X0QWM5_RHIZD</name>
<organism evidence="1">
    <name type="scientific">Rhizopus microsporus var. microsporus</name>
    <dbReference type="NCBI Taxonomy" id="86635"/>
    <lineage>
        <taxon>Eukaryota</taxon>
        <taxon>Fungi</taxon>
        <taxon>Fungi incertae sedis</taxon>
        <taxon>Mucoromycota</taxon>
        <taxon>Mucoromycotina</taxon>
        <taxon>Mucoromycetes</taxon>
        <taxon>Mucorales</taxon>
        <taxon>Mucorineae</taxon>
        <taxon>Rhizopodaceae</taxon>
        <taxon>Rhizopus</taxon>
    </lineage>
</organism>
<dbReference type="EMBL" id="KV921980">
    <property type="protein sequence ID" value="ORE04118.1"/>
    <property type="molecule type" value="Genomic_DNA"/>
</dbReference>
<proteinExistence type="predicted"/>
<dbReference type="AlphaFoldDB" id="A0A1X0QWM5"/>
<accession>A0A1X0QWM5</accession>
<gene>
    <name evidence="1" type="ORF">BCV72DRAFT_243834</name>
</gene>